<dbReference type="HOGENOM" id="CLU_026384_0_0_1"/>
<keyword evidence="6" id="KW-0804">Transcription</keyword>
<sequence>MSAGHAPSEIQIAKYMTTYYSERSLECTSDSGDMGMQILIPYSYIQSLHRRLVELGPSPPGTQEGTALSENLQAEDDTNPGSIGHRSAPSAVVSSEDTACDPSTSLVSRWGPSSALCHFKLVMELIGAPSHPSPERPSQTMTALVDKWFRGLPKDSDMQPCFSLPPLSVAKQLCSHYITSIETFTPIIGKENLERDVNEFYSLRDNGVESANLVIQTRVIAVLAIALQLWSFSRRGKRALGEQYNYKMAARSLFRAATSDLKTVLEPVHLSGVQNQRVLDHVLDQLQTILLLTTYLMVDPSQGNVWQLLGFADRLWSSTCSAHTLSHMSEGRRTRATLLRACFLQHERMVGTAFGRPIDEYRNEEEERDEGSLPSLWSAIWRLKAEIHALFLRANPRSRTALWETDLLNDYQADVVAWLDQWKAASQNAFVSSGNPNPSTMLYLCGLVQANEALHTVFCFILREKHRKATLSDSSGGYDAPFIALGQSFLVALLDSYGRLRDEADRMTPGIEAIGTLTYPFQWPRALEVIRAAATTIFLRHTVDRTLLAHEAVAVLKLLDDPSDGVDASIVIKELLDLLLT</sequence>
<evidence type="ECO:0000256" key="2">
    <source>
        <dbReference type="ARBA" id="ARBA00022723"/>
    </source>
</evidence>
<dbReference type="GO" id="GO:0045944">
    <property type="term" value="P:positive regulation of transcription by RNA polymerase II"/>
    <property type="evidence" value="ECO:0007669"/>
    <property type="project" value="TreeGrafter"/>
</dbReference>
<dbReference type="GO" id="GO:0046872">
    <property type="term" value="F:metal ion binding"/>
    <property type="evidence" value="ECO:0007669"/>
    <property type="project" value="UniProtKB-KW"/>
</dbReference>
<dbReference type="EMBL" id="KN846963">
    <property type="protein sequence ID" value="KIW62604.1"/>
    <property type="molecule type" value="Genomic_DNA"/>
</dbReference>
<gene>
    <name evidence="9" type="ORF">PV04_10764</name>
</gene>
<evidence type="ECO:0000256" key="3">
    <source>
        <dbReference type="ARBA" id="ARBA00022833"/>
    </source>
</evidence>
<keyword evidence="7" id="KW-0539">Nucleus</keyword>
<dbReference type="PANTHER" id="PTHR47782">
    <property type="entry name" value="ZN(II)2CYS6 TRANSCRIPTION FACTOR (EUROFUNG)-RELATED"/>
    <property type="match status" value="1"/>
</dbReference>
<dbReference type="InterPro" id="IPR052202">
    <property type="entry name" value="Yeast_MetPath_Reg"/>
</dbReference>
<evidence type="ECO:0000256" key="4">
    <source>
        <dbReference type="ARBA" id="ARBA00023015"/>
    </source>
</evidence>
<keyword evidence="3" id="KW-0862">Zinc</keyword>
<dbReference type="CDD" id="cd12148">
    <property type="entry name" value="fungal_TF_MHR"/>
    <property type="match status" value="1"/>
</dbReference>
<reference evidence="9 10" key="1">
    <citation type="submission" date="2015-01" db="EMBL/GenBank/DDBJ databases">
        <title>The Genome Sequence of Capronia semiimmersa CBS27337.</title>
        <authorList>
            <consortium name="The Broad Institute Genomics Platform"/>
            <person name="Cuomo C."/>
            <person name="de Hoog S."/>
            <person name="Gorbushina A."/>
            <person name="Stielow B."/>
            <person name="Teixiera M."/>
            <person name="Abouelleil A."/>
            <person name="Chapman S.B."/>
            <person name="Priest M."/>
            <person name="Young S.K."/>
            <person name="Wortman J."/>
            <person name="Nusbaum C."/>
            <person name="Birren B."/>
        </authorList>
    </citation>
    <scope>NUCLEOTIDE SEQUENCE [LARGE SCALE GENOMIC DNA]</scope>
    <source>
        <strain evidence="9 10">CBS 27337</strain>
    </source>
</reference>
<keyword evidence="2" id="KW-0479">Metal-binding</keyword>
<accession>A0A0D2FRI2</accession>
<comment type="subcellular location">
    <subcellularLocation>
        <location evidence="1">Nucleus</location>
    </subcellularLocation>
</comment>
<keyword evidence="10" id="KW-1185">Reference proteome</keyword>
<feature type="region of interest" description="Disordered" evidence="8">
    <location>
        <begin position="74"/>
        <end position="98"/>
    </location>
</feature>
<evidence type="ECO:0000256" key="1">
    <source>
        <dbReference type="ARBA" id="ARBA00004123"/>
    </source>
</evidence>
<dbReference type="Proteomes" id="UP000054266">
    <property type="component" value="Unassembled WGS sequence"/>
</dbReference>
<dbReference type="AlphaFoldDB" id="A0A0D2FRI2"/>
<evidence type="ECO:0000256" key="6">
    <source>
        <dbReference type="ARBA" id="ARBA00023163"/>
    </source>
</evidence>
<dbReference type="GO" id="GO:0005634">
    <property type="term" value="C:nucleus"/>
    <property type="evidence" value="ECO:0007669"/>
    <property type="project" value="UniProtKB-SubCell"/>
</dbReference>
<name>A0A0D2FRI2_9EURO</name>
<dbReference type="GO" id="GO:0043565">
    <property type="term" value="F:sequence-specific DNA binding"/>
    <property type="evidence" value="ECO:0007669"/>
    <property type="project" value="TreeGrafter"/>
</dbReference>
<evidence type="ECO:0000256" key="8">
    <source>
        <dbReference type="SAM" id="MobiDB-lite"/>
    </source>
</evidence>
<organism evidence="9 10">
    <name type="scientific">Phialophora macrospora</name>
    <dbReference type="NCBI Taxonomy" id="1851006"/>
    <lineage>
        <taxon>Eukaryota</taxon>
        <taxon>Fungi</taxon>
        <taxon>Dikarya</taxon>
        <taxon>Ascomycota</taxon>
        <taxon>Pezizomycotina</taxon>
        <taxon>Eurotiomycetes</taxon>
        <taxon>Chaetothyriomycetidae</taxon>
        <taxon>Chaetothyriales</taxon>
        <taxon>Herpotrichiellaceae</taxon>
        <taxon>Phialophora</taxon>
    </lineage>
</organism>
<evidence type="ECO:0000313" key="10">
    <source>
        <dbReference type="Proteomes" id="UP000054266"/>
    </source>
</evidence>
<proteinExistence type="predicted"/>
<keyword evidence="4" id="KW-0805">Transcription regulation</keyword>
<evidence type="ECO:0000313" key="9">
    <source>
        <dbReference type="EMBL" id="KIW62604.1"/>
    </source>
</evidence>
<evidence type="ECO:0000256" key="5">
    <source>
        <dbReference type="ARBA" id="ARBA00023125"/>
    </source>
</evidence>
<keyword evidence="5" id="KW-0238">DNA-binding</keyword>
<protein>
    <recommendedName>
        <fullName evidence="11">Transcription factor domain-containing protein</fullName>
    </recommendedName>
</protein>
<evidence type="ECO:0008006" key="11">
    <source>
        <dbReference type="Google" id="ProtNLM"/>
    </source>
</evidence>
<dbReference type="GO" id="GO:0000981">
    <property type="term" value="F:DNA-binding transcription factor activity, RNA polymerase II-specific"/>
    <property type="evidence" value="ECO:0007669"/>
    <property type="project" value="TreeGrafter"/>
</dbReference>
<evidence type="ECO:0000256" key="7">
    <source>
        <dbReference type="ARBA" id="ARBA00023242"/>
    </source>
</evidence>
<dbReference type="PANTHER" id="PTHR47782:SF1">
    <property type="entry name" value="PYRIMIDINE PATHWAY REGULATORY PROTEIN 1"/>
    <property type="match status" value="1"/>
</dbReference>